<keyword evidence="6" id="KW-0813">Transport</keyword>
<dbReference type="FunFam" id="1.20.58.1020:FF:000001">
    <property type="entry name" value="DNA replication complex GINS protein PSF2"/>
    <property type="match status" value="1"/>
</dbReference>
<dbReference type="GO" id="GO:0006260">
    <property type="term" value="P:DNA replication"/>
    <property type="evidence" value="ECO:0007669"/>
    <property type="project" value="UniProtKB-KW"/>
</dbReference>
<dbReference type="GO" id="GO:0015276">
    <property type="term" value="F:ligand-gated monoatomic ion channel activity"/>
    <property type="evidence" value="ECO:0007669"/>
    <property type="project" value="InterPro"/>
</dbReference>
<reference evidence="26" key="1">
    <citation type="journal article" date="2020" name="J Insects Food Feed">
        <title>The yellow mealworm (Tenebrio molitor) genome: a resource for the emerging insects as food and feed industry.</title>
        <authorList>
            <person name="Eriksson T."/>
            <person name="Andere A."/>
            <person name="Kelstrup H."/>
            <person name="Emery V."/>
            <person name="Picard C."/>
        </authorList>
    </citation>
    <scope>NUCLEOTIDE SEQUENCE</scope>
    <source>
        <strain evidence="26">Stoneville</strain>
        <tissue evidence="26">Whole head</tissue>
    </source>
</reference>
<keyword evidence="19" id="KW-0407">Ion channel</keyword>
<evidence type="ECO:0000256" key="9">
    <source>
        <dbReference type="ARBA" id="ARBA00022692"/>
    </source>
</evidence>
<dbReference type="SUPFAM" id="SSF53850">
    <property type="entry name" value="Periplasmic binding protein-like II"/>
    <property type="match status" value="1"/>
</dbReference>
<dbReference type="GO" id="GO:0016757">
    <property type="term" value="F:glycosyltransferase activity"/>
    <property type="evidence" value="ECO:0007669"/>
    <property type="project" value="UniProtKB-KW"/>
</dbReference>
<dbReference type="PROSITE" id="PS50908">
    <property type="entry name" value="RWD"/>
    <property type="match status" value="1"/>
</dbReference>
<dbReference type="AlphaFoldDB" id="A0A8J6HQ79"/>
<dbReference type="Pfam" id="PF00060">
    <property type="entry name" value="Lig_chan"/>
    <property type="match status" value="1"/>
</dbReference>
<proteinExistence type="inferred from homology"/>
<dbReference type="GO" id="GO:0000811">
    <property type="term" value="C:GINS complex"/>
    <property type="evidence" value="ECO:0007669"/>
    <property type="project" value="UniProtKB-ARBA"/>
</dbReference>
<dbReference type="Pfam" id="PF02434">
    <property type="entry name" value="Fringe"/>
    <property type="match status" value="1"/>
</dbReference>
<evidence type="ECO:0000256" key="21">
    <source>
        <dbReference type="ARBA" id="ARBA00068356"/>
    </source>
</evidence>
<keyword evidence="8" id="KW-0808">Transferase</keyword>
<feature type="compositionally biased region" description="Basic and acidic residues" evidence="22">
    <location>
        <begin position="1149"/>
        <end position="1159"/>
    </location>
</feature>
<accession>A0A8J6HQ79</accession>
<comment type="caution">
    <text evidence="26">The sequence shown here is derived from an EMBL/GenBank/DDBJ whole genome shotgun (WGS) entry which is preliminary data.</text>
</comment>
<name>A0A8J6HQ79_TENMO</name>
<organism evidence="26 27">
    <name type="scientific">Tenebrio molitor</name>
    <name type="common">Yellow mealworm beetle</name>
    <dbReference type="NCBI Taxonomy" id="7067"/>
    <lineage>
        <taxon>Eukaryota</taxon>
        <taxon>Metazoa</taxon>
        <taxon>Ecdysozoa</taxon>
        <taxon>Arthropoda</taxon>
        <taxon>Hexapoda</taxon>
        <taxon>Insecta</taxon>
        <taxon>Pterygota</taxon>
        <taxon>Neoptera</taxon>
        <taxon>Endopterygota</taxon>
        <taxon>Coleoptera</taxon>
        <taxon>Polyphaga</taxon>
        <taxon>Cucujiformia</taxon>
        <taxon>Tenebrionidae</taxon>
        <taxon>Tenebrio</taxon>
    </lineage>
</organism>
<evidence type="ECO:0000256" key="1">
    <source>
        <dbReference type="ARBA" id="ARBA00004123"/>
    </source>
</evidence>
<evidence type="ECO:0000256" key="13">
    <source>
        <dbReference type="ARBA" id="ARBA00023065"/>
    </source>
</evidence>
<evidence type="ECO:0000256" key="17">
    <source>
        <dbReference type="ARBA" id="ARBA00023242"/>
    </source>
</evidence>
<dbReference type="CDD" id="cd11712">
    <property type="entry name" value="GINS_A_psf2"/>
    <property type="match status" value="1"/>
</dbReference>
<evidence type="ECO:0000256" key="14">
    <source>
        <dbReference type="ARBA" id="ARBA00023136"/>
    </source>
</evidence>
<dbReference type="InterPro" id="IPR006575">
    <property type="entry name" value="RWD_dom"/>
</dbReference>
<dbReference type="InterPro" id="IPR016135">
    <property type="entry name" value="UBQ-conjugating_enzyme/RWD"/>
</dbReference>
<keyword evidence="12 23" id="KW-1133">Transmembrane helix</keyword>
<dbReference type="Pfam" id="PF25005">
    <property type="entry name" value="PSF2_N"/>
    <property type="match status" value="1"/>
</dbReference>
<feature type="compositionally biased region" description="Polar residues" evidence="22">
    <location>
        <begin position="973"/>
        <end position="997"/>
    </location>
</feature>
<evidence type="ECO:0000313" key="27">
    <source>
        <dbReference type="Proteomes" id="UP000719412"/>
    </source>
</evidence>
<evidence type="ECO:0000256" key="4">
    <source>
        <dbReference type="ARBA" id="ARBA00008685"/>
    </source>
</evidence>
<evidence type="ECO:0000256" key="16">
    <source>
        <dbReference type="ARBA" id="ARBA00023180"/>
    </source>
</evidence>
<dbReference type="InterPro" id="IPR003378">
    <property type="entry name" value="Fringe-like_glycosylTrfase"/>
</dbReference>
<evidence type="ECO:0000256" key="5">
    <source>
        <dbReference type="ARBA" id="ARBA00010565"/>
    </source>
</evidence>
<dbReference type="SMART" id="SM00591">
    <property type="entry name" value="RWD"/>
    <property type="match status" value="1"/>
</dbReference>
<keyword evidence="16" id="KW-0325">Glycoprotein</keyword>
<dbReference type="SUPFAM" id="SSF54495">
    <property type="entry name" value="UBC-like"/>
    <property type="match status" value="1"/>
</dbReference>
<comment type="similarity">
    <text evidence="4">Belongs to the glutamate-gated ion channel (TC 1.A.10.1) family.</text>
</comment>
<dbReference type="InterPro" id="IPR021151">
    <property type="entry name" value="GINS_A"/>
</dbReference>
<evidence type="ECO:0000256" key="12">
    <source>
        <dbReference type="ARBA" id="ARBA00022989"/>
    </source>
</evidence>
<evidence type="ECO:0000256" key="2">
    <source>
        <dbReference type="ARBA" id="ARBA00004141"/>
    </source>
</evidence>
<dbReference type="EMBL" id="JABDTM020018397">
    <property type="protein sequence ID" value="KAH0818051.1"/>
    <property type="molecule type" value="Genomic_DNA"/>
</dbReference>
<evidence type="ECO:0000256" key="8">
    <source>
        <dbReference type="ARBA" id="ARBA00022679"/>
    </source>
</evidence>
<evidence type="ECO:0000256" key="20">
    <source>
        <dbReference type="ARBA" id="ARBA00030871"/>
    </source>
</evidence>
<comment type="subcellular location">
    <subcellularLocation>
        <location evidence="2">Membrane</location>
        <topology evidence="2">Multi-pass membrane protein</topology>
    </subcellularLocation>
    <subcellularLocation>
        <location evidence="3">Membrane</location>
        <topology evidence="3">Single-pass type II membrane protein</topology>
    </subcellularLocation>
    <subcellularLocation>
        <location evidence="1">Nucleus</location>
    </subcellularLocation>
</comment>
<dbReference type="Pfam" id="PF05916">
    <property type="entry name" value="Sld5"/>
    <property type="match status" value="1"/>
</dbReference>
<evidence type="ECO:0000256" key="23">
    <source>
        <dbReference type="SAM" id="Phobius"/>
    </source>
</evidence>
<dbReference type="FunFam" id="3.40.5.50:FF:000001">
    <property type="entry name" value="DNA replication complex GINS protein PSF2"/>
    <property type="match status" value="1"/>
</dbReference>
<dbReference type="GO" id="GO:0071162">
    <property type="term" value="C:CMG complex"/>
    <property type="evidence" value="ECO:0007669"/>
    <property type="project" value="UniProtKB-ARBA"/>
</dbReference>
<evidence type="ECO:0000256" key="11">
    <source>
        <dbReference type="ARBA" id="ARBA00022968"/>
    </source>
</evidence>
<dbReference type="InterPro" id="IPR056784">
    <property type="entry name" value="PSF2_N"/>
</dbReference>
<dbReference type="Pfam" id="PF05773">
    <property type="entry name" value="RWD"/>
    <property type="match status" value="1"/>
</dbReference>
<feature type="compositionally biased region" description="Polar residues" evidence="22">
    <location>
        <begin position="1117"/>
        <end position="1132"/>
    </location>
</feature>
<evidence type="ECO:0000256" key="24">
    <source>
        <dbReference type="SAM" id="SignalP"/>
    </source>
</evidence>
<dbReference type="Pfam" id="PF10613">
    <property type="entry name" value="Lig_chan-Glu_bd"/>
    <property type="match status" value="1"/>
</dbReference>
<evidence type="ECO:0000256" key="18">
    <source>
        <dbReference type="ARBA" id="ARBA00023286"/>
    </source>
</evidence>
<evidence type="ECO:0000256" key="7">
    <source>
        <dbReference type="ARBA" id="ARBA00022676"/>
    </source>
</evidence>
<evidence type="ECO:0000256" key="19">
    <source>
        <dbReference type="ARBA" id="ARBA00023303"/>
    </source>
</evidence>
<dbReference type="Gene3D" id="3.10.110.10">
    <property type="entry name" value="Ubiquitin Conjugating Enzyme"/>
    <property type="match status" value="1"/>
</dbReference>
<dbReference type="InterPro" id="IPR036224">
    <property type="entry name" value="GINS_bundle-like_dom_sf"/>
</dbReference>
<dbReference type="GO" id="GO:0016020">
    <property type="term" value="C:membrane"/>
    <property type="evidence" value="ECO:0007669"/>
    <property type="project" value="UniProtKB-SubCell"/>
</dbReference>
<dbReference type="SUPFAM" id="SSF158573">
    <property type="entry name" value="GINS helical bundle-like"/>
    <property type="match status" value="1"/>
</dbReference>
<keyword evidence="17" id="KW-0539">Nucleus</keyword>
<evidence type="ECO:0000256" key="22">
    <source>
        <dbReference type="SAM" id="MobiDB-lite"/>
    </source>
</evidence>
<keyword evidence="11" id="KW-0735">Signal-anchor</keyword>
<keyword evidence="27" id="KW-1185">Reference proteome</keyword>
<comment type="similarity">
    <text evidence="5">Belongs to the GINS2/PSF2 family.</text>
</comment>
<feature type="signal peptide" evidence="24">
    <location>
        <begin position="1"/>
        <end position="17"/>
    </location>
</feature>
<feature type="transmembrane region" description="Helical" evidence="23">
    <location>
        <begin position="455"/>
        <end position="474"/>
    </location>
</feature>
<evidence type="ECO:0000256" key="6">
    <source>
        <dbReference type="ARBA" id="ARBA00022448"/>
    </source>
</evidence>
<dbReference type="PANTHER" id="PTHR21275:SF1">
    <property type="entry name" value="RWD DOMAIN-CONTAINING PROTEIN 4"/>
    <property type="match status" value="1"/>
</dbReference>
<dbReference type="InterPro" id="IPR001320">
    <property type="entry name" value="Iontro_rcpt_C"/>
</dbReference>
<evidence type="ECO:0000256" key="3">
    <source>
        <dbReference type="ARBA" id="ARBA00004606"/>
    </source>
</evidence>
<sequence length="1183" mass="135870">MFLGLCIASLGVTITHSPLFHQARPVDYPPQYLQTKDAVSFHKHWMIDPESVYDQWFAQEDAQHSTIYTHSELKYVLNQNSRDEFVVSTRAMHLKLFTALLVISACSAQKGIKSILMNDEAEDEDNFRLLLQEVMVKNLLPYKCVVLLSDDIYNGIYSSAWYRRFGLYMTFIVVNVDEYEDLLSPYETTQAALSTAKNEGCQMYIFLVSNGLQVARLLRFGDRYRVINTRAKFVILYDNRLFEKNLFYLWKRIINVIFIRRYGGQKSGDDKNMPWFEITTVPFPSQITSILVPRRLDIWTKSKFRKGADLFRDKTFDLRNQTFKVAAFGHIPGTTKNMKVKSFRAVLGNFSGVETEILQTVATAMNFKCEVYEPVNADAELWGGKQTTGKYTGLIAEMVSTRADIALGDLYYTPYILERMDLSVPYNTECLTFLTPESLTDNSWKTLILPFKPTMWAAVLICLAISGSVFCALARFHETISRIKTEKSRNLDLYNKKKKIITLSMCPELEKLDPNVKYTMMKEQYNPPRFEGQAMGLYQFSQPFNSMLYTYSMLLLVSLPKLPTGWSLRMLTGWYWLYCLLLVVAYRASMTAILARPTPRVTIDTLQELVNSRLKCGGWGDINREFFKASLDPTTKLIGENFEVVNDSSEAVDRVAQGVFAFYENSYFLKEALVKRQLRFQIAKSNLTFNQTQEMRDVAGEDRNLHIMTDCVIKMPISIGLQKNSPIKPRVDKYIRRVLEAGLITKWLDDVMSPILNSEIQRTHEGTKAIMNMKKFFGAIVALCIGYFISIVVLIVKLMDPEEVEFLGEKQLVSIIPAFNSEPIHLISGDFGPFRASLPIRVPLWVAVNLKQQKRCRIIQPDWMDVDTLESIKADEKISRTFTKMPSDFYMVEVKLLLGCASDDIPRADEIRTIVKDIWDIRTSKLRSSVDLLIRNNEAHAAVDNLTIMEINSIRPLLPHALDQIYRMKSAQPNLGSQSQNVKGTCTSDRNVTMSDTELQEEEREVLSSIYDGDDCFKQISPNTFQYKYGESDTVKSFLLEIQWGETYPSEPPVVNMDTFYNKHVVKPLKDKIVSLVLEEADQYLGMSMTYTLFEFLKERFDTLIAEQPENPETSEKSVTVEQDQNQGQSQKVPKKEQLTKAQKRRQWSRVDNKGEKPRGWNWVDIVKHLSQTGPKEPTAPTS</sequence>
<keyword evidence="9 23" id="KW-0812">Transmembrane</keyword>
<feature type="region of interest" description="Disordered" evidence="22">
    <location>
        <begin position="973"/>
        <end position="999"/>
    </location>
</feature>
<dbReference type="Gene3D" id="3.40.5.50">
    <property type="match status" value="1"/>
</dbReference>
<feature type="chain" id="PRO_5035226761" description="Probable DNA replication complex GINS protein PSF2" evidence="24">
    <location>
        <begin position="18"/>
        <end position="1183"/>
    </location>
</feature>
<reference evidence="26" key="2">
    <citation type="submission" date="2021-08" db="EMBL/GenBank/DDBJ databases">
        <authorList>
            <person name="Eriksson T."/>
        </authorList>
    </citation>
    <scope>NUCLEOTIDE SEQUENCE</scope>
    <source>
        <strain evidence="26">Stoneville</strain>
        <tissue evidence="26">Whole head</tissue>
    </source>
</reference>
<gene>
    <name evidence="26" type="ORF">GEV33_004737</name>
</gene>
<evidence type="ECO:0000256" key="15">
    <source>
        <dbReference type="ARBA" id="ARBA00023170"/>
    </source>
</evidence>
<dbReference type="Gene3D" id="1.10.287.70">
    <property type="match status" value="1"/>
</dbReference>
<dbReference type="CDD" id="cd23817">
    <property type="entry name" value="RWD-RWDD4"/>
    <property type="match status" value="1"/>
</dbReference>
<keyword evidence="24" id="KW-0732">Signal</keyword>
<dbReference type="PANTHER" id="PTHR21275">
    <property type="entry name" value="RWD DOMAIN-CONTAINING PROTEIN 4"/>
    <property type="match status" value="1"/>
</dbReference>
<dbReference type="SUPFAM" id="SSF160059">
    <property type="entry name" value="PriA/YqbF domain"/>
    <property type="match status" value="1"/>
</dbReference>
<evidence type="ECO:0000259" key="25">
    <source>
        <dbReference type="PROSITE" id="PS50908"/>
    </source>
</evidence>
<evidence type="ECO:0000256" key="10">
    <source>
        <dbReference type="ARBA" id="ARBA00022705"/>
    </source>
</evidence>
<dbReference type="InterPro" id="IPR042770">
    <property type="entry name" value="RWDD4"/>
</dbReference>
<feature type="region of interest" description="Disordered" evidence="22">
    <location>
        <begin position="1110"/>
        <end position="1163"/>
    </location>
</feature>
<keyword evidence="10" id="KW-0235">DNA replication</keyword>
<keyword evidence="14 23" id="KW-0472">Membrane</keyword>
<keyword evidence="7" id="KW-0328">Glycosyltransferase</keyword>
<feature type="transmembrane region" description="Helical" evidence="23">
    <location>
        <begin position="776"/>
        <end position="796"/>
    </location>
</feature>
<dbReference type="InterPro" id="IPR019594">
    <property type="entry name" value="Glu/Gly-bd"/>
</dbReference>
<keyword evidence="15" id="KW-0675">Receptor</keyword>
<dbReference type="CDD" id="cd21694">
    <property type="entry name" value="GINS_B_Psf2"/>
    <property type="match status" value="1"/>
</dbReference>
<evidence type="ECO:0000313" key="26">
    <source>
        <dbReference type="EMBL" id="KAH0818051.1"/>
    </source>
</evidence>
<keyword evidence="18" id="KW-1071">Ligand-gated ion channel</keyword>
<feature type="transmembrane region" description="Helical" evidence="23">
    <location>
        <begin position="574"/>
        <end position="595"/>
    </location>
</feature>
<dbReference type="Gene3D" id="1.20.58.1020">
    <property type="match status" value="1"/>
</dbReference>
<dbReference type="Proteomes" id="UP000719412">
    <property type="component" value="Unassembled WGS sequence"/>
</dbReference>
<keyword evidence="13" id="KW-0406">Ion transport</keyword>
<protein>
    <recommendedName>
        <fullName evidence="21">Probable DNA replication complex GINS protein PSF2</fullName>
    </recommendedName>
    <alternativeName>
        <fullName evidence="20">GINS complex subunit 2</fullName>
    </alternativeName>
</protein>
<feature type="domain" description="RWD" evidence="25">
    <location>
        <begin position="1002"/>
        <end position="1104"/>
    </location>
</feature>
<dbReference type="Gene3D" id="3.40.190.10">
    <property type="entry name" value="Periplasmic binding protein-like II"/>
    <property type="match status" value="1"/>
</dbReference>